<proteinExistence type="predicted"/>
<evidence type="ECO:0000259" key="2">
    <source>
        <dbReference type="Pfam" id="PF00496"/>
    </source>
</evidence>
<sequence>YSYNIEKAQALMKEAGQSNVHLTYTFSQADTSWEPVGLALQASLAEIGIKLDLQAVADTTKREMAAKGNYDLAPGAWTPDFADPYMFMNYWFDPAKMGGPGNRAFYNNAKVTSLVQEAASTVDQAKREKLYLEAQTLSTQDAPYLYLIQKNDIFARRAAVQGYVYNPMLIQVYNFATMSKKE</sequence>
<dbReference type="Gene3D" id="3.10.105.10">
    <property type="entry name" value="Dipeptide-binding Protein, Domain 3"/>
    <property type="match status" value="1"/>
</dbReference>
<keyword evidence="1" id="KW-0732">Signal</keyword>
<dbReference type="InterPro" id="IPR000914">
    <property type="entry name" value="SBP_5_dom"/>
</dbReference>
<name>X1PKM8_9ZZZZ</name>
<protein>
    <recommendedName>
        <fullName evidence="2">Solute-binding protein family 5 domain-containing protein</fullName>
    </recommendedName>
</protein>
<dbReference type="SUPFAM" id="SSF53850">
    <property type="entry name" value="Periplasmic binding protein-like II"/>
    <property type="match status" value="1"/>
</dbReference>
<evidence type="ECO:0000256" key="1">
    <source>
        <dbReference type="ARBA" id="ARBA00022729"/>
    </source>
</evidence>
<dbReference type="AlphaFoldDB" id="X1PKM8"/>
<dbReference type="GO" id="GO:0030288">
    <property type="term" value="C:outer membrane-bounded periplasmic space"/>
    <property type="evidence" value="ECO:0007669"/>
    <property type="project" value="TreeGrafter"/>
</dbReference>
<reference evidence="3" key="1">
    <citation type="journal article" date="2014" name="Front. Microbiol.">
        <title>High frequency of phylogenetically diverse reductive dehalogenase-homologous genes in deep subseafloor sedimentary metagenomes.</title>
        <authorList>
            <person name="Kawai M."/>
            <person name="Futagami T."/>
            <person name="Toyoda A."/>
            <person name="Takaki Y."/>
            <person name="Nishi S."/>
            <person name="Hori S."/>
            <person name="Arai W."/>
            <person name="Tsubouchi T."/>
            <person name="Morono Y."/>
            <person name="Uchiyama I."/>
            <person name="Ito T."/>
            <person name="Fujiyama A."/>
            <person name="Inagaki F."/>
            <person name="Takami H."/>
        </authorList>
    </citation>
    <scope>NUCLEOTIDE SEQUENCE</scope>
    <source>
        <strain evidence="3">Expedition CK06-06</strain>
    </source>
</reference>
<gene>
    <name evidence="3" type="ORF">S06H3_57018</name>
</gene>
<dbReference type="PANTHER" id="PTHR30290:SF38">
    <property type="entry name" value="D,D-DIPEPTIDE-BINDING PERIPLASMIC PROTEIN DDPA-RELATED"/>
    <property type="match status" value="1"/>
</dbReference>
<feature type="domain" description="Solute-binding protein family 5" evidence="2">
    <location>
        <begin position="3"/>
        <end position="97"/>
    </location>
</feature>
<organism evidence="3">
    <name type="scientific">marine sediment metagenome</name>
    <dbReference type="NCBI Taxonomy" id="412755"/>
    <lineage>
        <taxon>unclassified sequences</taxon>
        <taxon>metagenomes</taxon>
        <taxon>ecological metagenomes</taxon>
    </lineage>
</organism>
<dbReference type="GO" id="GO:0042938">
    <property type="term" value="P:dipeptide transport"/>
    <property type="evidence" value="ECO:0007669"/>
    <property type="project" value="TreeGrafter"/>
</dbReference>
<dbReference type="Gene3D" id="3.40.190.10">
    <property type="entry name" value="Periplasmic binding protein-like II"/>
    <property type="match status" value="1"/>
</dbReference>
<accession>X1PKM8</accession>
<dbReference type="InterPro" id="IPR039424">
    <property type="entry name" value="SBP_5"/>
</dbReference>
<comment type="caution">
    <text evidence="3">The sequence shown here is derived from an EMBL/GenBank/DDBJ whole genome shotgun (WGS) entry which is preliminary data.</text>
</comment>
<feature type="non-terminal residue" evidence="3">
    <location>
        <position position="1"/>
    </location>
</feature>
<dbReference type="GO" id="GO:1904680">
    <property type="term" value="F:peptide transmembrane transporter activity"/>
    <property type="evidence" value="ECO:0007669"/>
    <property type="project" value="TreeGrafter"/>
</dbReference>
<dbReference type="PANTHER" id="PTHR30290">
    <property type="entry name" value="PERIPLASMIC BINDING COMPONENT OF ABC TRANSPORTER"/>
    <property type="match status" value="1"/>
</dbReference>
<dbReference type="Pfam" id="PF00496">
    <property type="entry name" value="SBP_bac_5"/>
    <property type="match status" value="1"/>
</dbReference>
<evidence type="ECO:0000313" key="3">
    <source>
        <dbReference type="EMBL" id="GAI56832.1"/>
    </source>
</evidence>
<dbReference type="EMBL" id="BARV01036744">
    <property type="protein sequence ID" value="GAI56832.1"/>
    <property type="molecule type" value="Genomic_DNA"/>
</dbReference>